<dbReference type="RefSeq" id="WP_114434233.1">
    <property type="nucleotide sequence ID" value="NZ_QPJI01000004.1"/>
</dbReference>
<organism evidence="1 2">
    <name type="scientific">Marinobacter nauticus</name>
    <name type="common">Marinobacter hydrocarbonoclasticus</name>
    <name type="synonym">Marinobacter aquaeolei</name>
    <dbReference type="NCBI Taxonomy" id="2743"/>
    <lineage>
        <taxon>Bacteria</taxon>
        <taxon>Pseudomonadati</taxon>
        <taxon>Pseudomonadota</taxon>
        <taxon>Gammaproteobacteria</taxon>
        <taxon>Pseudomonadales</taxon>
        <taxon>Marinobacteraceae</taxon>
        <taxon>Marinobacter</taxon>
    </lineage>
</organism>
<proteinExistence type="predicted"/>
<dbReference type="Gene3D" id="3.90.550.10">
    <property type="entry name" value="Spore Coat Polysaccharide Biosynthesis Protein SpsA, Chain A"/>
    <property type="match status" value="1"/>
</dbReference>
<keyword evidence="1" id="KW-0808">Transferase</keyword>
<dbReference type="AlphaFoldDB" id="A0A368XUD7"/>
<evidence type="ECO:0000313" key="2">
    <source>
        <dbReference type="Proteomes" id="UP000253647"/>
    </source>
</evidence>
<sequence length="268" mass="31134">MKSLCFVVVNYFGAKTTYSMFSSVRAAARNHRYNFIVVDNSEDECEKFELESFFSDVDSVFLIYEENKGYFPGLNVGLAAINPSDYDFVVVGNNDLTVAEDFFDVLDRLVLPDRVFAVCPDVVTNDGVHQNPHVVTRYSWRQKLKLDLYYSVYWVSFVLNRISAPLLGSRLKKKKNKDCERKEIYMGIGAIYILTKSFFKEFDRLEYPFFLYGEEAFFSNQIHSKGGCLLYEPSLAVKHLDSVTLSKSPTRQKWIWSKESYTVHRDYL</sequence>
<reference evidence="1 2" key="1">
    <citation type="submission" date="2018-07" db="EMBL/GenBank/DDBJ databases">
        <title>Freshwater and sediment microbial communities from various areas in North America, analyzing microbe dynamics in response to fracking.</title>
        <authorList>
            <person name="Lamendella R."/>
        </authorList>
    </citation>
    <scope>NUCLEOTIDE SEQUENCE [LARGE SCALE GENOMIC DNA]</scope>
    <source>
        <strain evidence="1 2">105B</strain>
    </source>
</reference>
<dbReference type="InterPro" id="IPR029044">
    <property type="entry name" value="Nucleotide-diphossugar_trans"/>
</dbReference>
<comment type="caution">
    <text evidence="1">The sequence shown here is derived from an EMBL/GenBank/DDBJ whole genome shotgun (WGS) entry which is preliminary data.</text>
</comment>
<name>A0A368XUD7_MARNT</name>
<dbReference type="Proteomes" id="UP000253647">
    <property type="component" value="Unassembled WGS sequence"/>
</dbReference>
<dbReference type="SUPFAM" id="SSF53448">
    <property type="entry name" value="Nucleotide-diphospho-sugar transferases"/>
    <property type="match status" value="1"/>
</dbReference>
<dbReference type="EMBL" id="QPJI01000004">
    <property type="protein sequence ID" value="RCW71119.1"/>
    <property type="molecule type" value="Genomic_DNA"/>
</dbReference>
<accession>A0A368XUD7</accession>
<gene>
    <name evidence="1" type="ORF">DET61_104277</name>
</gene>
<protein>
    <submittedName>
        <fullName evidence="1">GT2 family glycosyltransferase</fullName>
    </submittedName>
</protein>
<dbReference type="GO" id="GO:0016740">
    <property type="term" value="F:transferase activity"/>
    <property type="evidence" value="ECO:0007669"/>
    <property type="project" value="UniProtKB-KW"/>
</dbReference>
<evidence type="ECO:0000313" key="1">
    <source>
        <dbReference type="EMBL" id="RCW71119.1"/>
    </source>
</evidence>